<evidence type="ECO:0000313" key="2">
    <source>
        <dbReference type="EMBL" id="AEH62784.1"/>
    </source>
</evidence>
<accession>A0A0H3FYL5</accession>
<evidence type="ECO:0000256" key="1">
    <source>
        <dbReference type="SAM" id="Phobius"/>
    </source>
</evidence>
<proteinExistence type="predicted"/>
<dbReference type="RefSeq" id="WP_011240329.1">
    <property type="nucleotide sequence ID" value="NC_017262.1"/>
</dbReference>
<feature type="transmembrane region" description="Helical" evidence="1">
    <location>
        <begin position="7"/>
        <end position="30"/>
    </location>
</feature>
<evidence type="ECO:0000313" key="3">
    <source>
        <dbReference type="Proteomes" id="UP000001494"/>
    </source>
</evidence>
<keyword evidence="1" id="KW-1133">Transmembrane helix</keyword>
<protein>
    <recommendedName>
        <fullName evidence="4">YggT family protein</fullName>
    </recommendedName>
</protein>
<dbReference type="OrthoDB" id="9814445at2"/>
<dbReference type="Pfam" id="PF02325">
    <property type="entry name" value="CCB3_YggT"/>
    <property type="match status" value="1"/>
</dbReference>
<dbReference type="GO" id="GO:0016020">
    <property type="term" value="C:membrane"/>
    <property type="evidence" value="ECO:0007669"/>
    <property type="project" value="InterPro"/>
</dbReference>
<dbReference type="InterPro" id="IPR003425">
    <property type="entry name" value="CCB3/YggT"/>
</dbReference>
<evidence type="ECO:0008006" key="4">
    <source>
        <dbReference type="Google" id="ProtNLM"/>
    </source>
</evidence>
<dbReference type="HOGENOM" id="CLU_136788_0_1_5"/>
<dbReference type="eggNOG" id="COG0762">
    <property type="taxonomic scope" value="Bacteria"/>
</dbReference>
<keyword evidence="1" id="KW-0472">Membrane</keyword>
<name>A0A0H3FYL5_ZYMMA</name>
<gene>
    <name evidence="2" type="ordered locus">Zmob_0949</name>
</gene>
<keyword evidence="1" id="KW-0812">Transmembrane</keyword>
<dbReference type="EMBL" id="CP002850">
    <property type="protein sequence ID" value="AEH62784.1"/>
    <property type="molecule type" value="Genomic_DNA"/>
</dbReference>
<reference evidence="2 3" key="1">
    <citation type="journal article" date="2011" name="J. Bacteriol.">
        <title>Genome sequence of the ethanol-producing Zymomonas mobilis subsp. mobilis lectotype strain ATCC 10988.</title>
        <authorList>
            <person name="Pappas K.M."/>
            <person name="Kouvelis V.N."/>
            <person name="Saunders E."/>
            <person name="Brettin T.S."/>
            <person name="Bruce D."/>
            <person name="Detter C."/>
            <person name="Balakireva M."/>
            <person name="Han C.S."/>
            <person name="Savvakis G."/>
            <person name="Kyrpides N.C."/>
            <person name="Typas M.A."/>
        </authorList>
    </citation>
    <scope>NUCLEOTIDE SEQUENCE [LARGE SCALE GENOMIC DNA]</scope>
    <source>
        <strain evidence="3">ATCC 10988 / DSM 424 / CCUG 17860 / LMG 404 / NCIMB 8938 / NRRL B-806 / ZM1</strain>
    </source>
</reference>
<sequence>MILILEIIYFMLNILWWVILIQAVCSWLIAFNVINSDNEFVRKVVYTLDQLTEPLYRPIRKILPDFGAIDLSPAVVLMVILIINQFIIPQMVSHIYMMPFHGFTSGDA</sequence>
<feature type="transmembrane region" description="Helical" evidence="1">
    <location>
        <begin position="66"/>
        <end position="88"/>
    </location>
</feature>
<dbReference type="AlphaFoldDB" id="A0A0H3FYL5"/>
<dbReference type="GeneID" id="79904387"/>
<dbReference type="KEGG" id="zmm:Zmob_0949"/>
<dbReference type="Proteomes" id="UP000001494">
    <property type="component" value="Chromosome"/>
</dbReference>
<organism evidence="2 3">
    <name type="scientific">Zymomonas mobilis subsp. mobilis (strain ATCC 10988 / DSM 424 / LMG 404 / NCIMB 8938 / NRRL B-806 / ZM1)</name>
    <dbReference type="NCBI Taxonomy" id="555217"/>
    <lineage>
        <taxon>Bacteria</taxon>
        <taxon>Pseudomonadati</taxon>
        <taxon>Pseudomonadota</taxon>
        <taxon>Alphaproteobacteria</taxon>
        <taxon>Sphingomonadales</taxon>
        <taxon>Zymomonadaceae</taxon>
        <taxon>Zymomonas</taxon>
    </lineage>
</organism>